<evidence type="ECO:0000313" key="2">
    <source>
        <dbReference type="Proteomes" id="UP000612362"/>
    </source>
</evidence>
<organism evidence="1 2">
    <name type="scientific">Ktedonospora formicarum</name>
    <dbReference type="NCBI Taxonomy" id="2778364"/>
    <lineage>
        <taxon>Bacteria</taxon>
        <taxon>Bacillati</taxon>
        <taxon>Chloroflexota</taxon>
        <taxon>Ktedonobacteria</taxon>
        <taxon>Ktedonobacterales</taxon>
        <taxon>Ktedonobacteraceae</taxon>
        <taxon>Ktedonospora</taxon>
    </lineage>
</organism>
<name>A0A8J3MVX3_9CHLR</name>
<dbReference type="EMBL" id="BNJF01000009">
    <property type="protein sequence ID" value="GHO50817.1"/>
    <property type="molecule type" value="Genomic_DNA"/>
</dbReference>
<reference evidence="1" key="1">
    <citation type="submission" date="2020-10" db="EMBL/GenBank/DDBJ databases">
        <title>Taxonomic study of unclassified bacteria belonging to the class Ktedonobacteria.</title>
        <authorList>
            <person name="Yabe S."/>
            <person name="Wang C.M."/>
            <person name="Zheng Y."/>
            <person name="Sakai Y."/>
            <person name="Cavaletti L."/>
            <person name="Monciardini P."/>
            <person name="Donadio S."/>
        </authorList>
    </citation>
    <scope>NUCLEOTIDE SEQUENCE</scope>
    <source>
        <strain evidence="1">SOSP1-1</strain>
    </source>
</reference>
<dbReference type="Proteomes" id="UP000612362">
    <property type="component" value="Unassembled WGS sequence"/>
</dbReference>
<keyword evidence="2" id="KW-1185">Reference proteome</keyword>
<gene>
    <name evidence="1" type="ORF">KSX_89800</name>
</gene>
<proteinExistence type="predicted"/>
<dbReference type="RefSeq" id="WP_220199774.1">
    <property type="nucleotide sequence ID" value="NZ_BNJF01000009.1"/>
</dbReference>
<accession>A0A8J3MVX3</accession>
<comment type="caution">
    <text evidence="1">The sequence shown here is derived from an EMBL/GenBank/DDBJ whole genome shotgun (WGS) entry which is preliminary data.</text>
</comment>
<protein>
    <submittedName>
        <fullName evidence="1">Uncharacterized protein</fullName>
    </submittedName>
</protein>
<evidence type="ECO:0000313" key="1">
    <source>
        <dbReference type="EMBL" id="GHO50817.1"/>
    </source>
</evidence>
<sequence length="147" mass="16825">MQSIPFVIDNQQCRMDEILNTLLARSQGNSLDIATAYFNIEGWQLLADGINKMESFRLLLGDEPEVREVTGLCKVRNKPDEELIEEIPDVGLKEQTLHVIEDFIAFLCQDHVELRICTKGFFHANCYLFYSGGGDNSFSIIETYRDK</sequence>
<dbReference type="AlphaFoldDB" id="A0A8J3MVX3"/>
<dbReference type="Gene3D" id="3.30.870.10">
    <property type="entry name" value="Endonuclease Chain A"/>
    <property type="match status" value="1"/>
</dbReference>